<organism evidence="6 7">
    <name type="scientific">Aceticella autotrophica</name>
    <dbReference type="NCBI Taxonomy" id="2755338"/>
    <lineage>
        <taxon>Bacteria</taxon>
        <taxon>Bacillati</taxon>
        <taxon>Bacillota</taxon>
        <taxon>Clostridia</taxon>
        <taxon>Thermoanaerobacterales</taxon>
        <taxon>Thermoanaerobacteraceae</taxon>
        <taxon>Aceticella</taxon>
    </lineage>
</organism>
<feature type="transmembrane region" description="Helical" evidence="5">
    <location>
        <begin position="36"/>
        <end position="58"/>
    </location>
</feature>
<dbReference type="EMBL" id="CP060096">
    <property type="protein sequence ID" value="QSZ27354.1"/>
    <property type="molecule type" value="Genomic_DNA"/>
</dbReference>
<keyword evidence="4 5" id="KW-0472">Membrane</keyword>
<dbReference type="Proteomes" id="UP000671913">
    <property type="component" value="Chromosome"/>
</dbReference>
<feature type="transmembrane region" description="Helical" evidence="5">
    <location>
        <begin position="12"/>
        <end position="30"/>
    </location>
</feature>
<dbReference type="GO" id="GO:0009403">
    <property type="term" value="P:toxin biosynthetic process"/>
    <property type="evidence" value="ECO:0007669"/>
    <property type="project" value="InterPro"/>
</dbReference>
<dbReference type="GO" id="GO:0016020">
    <property type="term" value="C:membrane"/>
    <property type="evidence" value="ECO:0007669"/>
    <property type="project" value="UniProtKB-SubCell"/>
</dbReference>
<protein>
    <submittedName>
        <fullName evidence="6">CvpA family protein</fullName>
    </submittedName>
</protein>
<comment type="subcellular location">
    <subcellularLocation>
        <location evidence="1">Membrane</location>
        <topology evidence="1">Multi-pass membrane protein</topology>
    </subcellularLocation>
</comment>
<name>A0A975GAD3_9THEO</name>
<evidence type="ECO:0000313" key="7">
    <source>
        <dbReference type="Proteomes" id="UP000671913"/>
    </source>
</evidence>
<reference evidence="6" key="1">
    <citation type="submission" date="2020-08" db="EMBL/GenBank/DDBJ databases">
        <title>Genomic insights into the carbon and energy metabolism of the first obligate autotrophic acetogenic bacterium Aceticella autotrophica gen. nov., sp. nov.</title>
        <authorList>
            <person name="Toshchakov S.V."/>
            <person name="Elcheninov A.G."/>
            <person name="Kublanov I.V."/>
            <person name="Frolov E.N."/>
            <person name="Lebedinsky A.V."/>
        </authorList>
    </citation>
    <scope>NUCLEOTIDE SEQUENCE</scope>
    <source>
        <strain evidence="6">3443-3Ac</strain>
    </source>
</reference>
<accession>A0A975GAD3</accession>
<evidence type="ECO:0000256" key="2">
    <source>
        <dbReference type="ARBA" id="ARBA00022692"/>
    </source>
</evidence>
<keyword evidence="7" id="KW-1185">Reference proteome</keyword>
<feature type="transmembrane region" description="Helical" evidence="5">
    <location>
        <begin position="95"/>
        <end position="116"/>
    </location>
</feature>
<sequence length="190" mass="21766">MCIIIIKRNIGDIMNIVDYIIIGIIIYFVFMGYSKGFILTLYGMVSILLSWYITVNYYPYISNYIMGNKILLNMITKISGSFSLMLFKVSTIAPLINLISIVFTFIFSLILLRSFAILINHSLNYTLIKTVNKISGGILGFVEGFILLFVVFSFFKFFNGILPTDYWVYINNSQFAKIFLNSGNIIKLII</sequence>
<keyword evidence="3 5" id="KW-1133">Transmembrane helix</keyword>
<proteinExistence type="predicted"/>
<dbReference type="AlphaFoldDB" id="A0A975GAD3"/>
<evidence type="ECO:0000256" key="1">
    <source>
        <dbReference type="ARBA" id="ARBA00004141"/>
    </source>
</evidence>
<gene>
    <name evidence="6" type="ORF">ACETAC_11090</name>
</gene>
<dbReference type="PANTHER" id="PTHR37306:SF1">
    <property type="entry name" value="COLICIN V PRODUCTION PROTEIN"/>
    <property type="match status" value="1"/>
</dbReference>
<dbReference type="KEGG" id="aaut:ACETAC_11090"/>
<evidence type="ECO:0000256" key="4">
    <source>
        <dbReference type="ARBA" id="ARBA00023136"/>
    </source>
</evidence>
<feature type="transmembrane region" description="Helical" evidence="5">
    <location>
        <begin position="137"/>
        <end position="158"/>
    </location>
</feature>
<dbReference type="Pfam" id="PF02674">
    <property type="entry name" value="Colicin_V"/>
    <property type="match status" value="1"/>
</dbReference>
<dbReference type="RefSeq" id="WP_284680048.1">
    <property type="nucleotide sequence ID" value="NZ_CP060096.1"/>
</dbReference>
<evidence type="ECO:0000313" key="6">
    <source>
        <dbReference type="EMBL" id="QSZ27354.1"/>
    </source>
</evidence>
<evidence type="ECO:0000256" key="3">
    <source>
        <dbReference type="ARBA" id="ARBA00022989"/>
    </source>
</evidence>
<dbReference type="PANTHER" id="PTHR37306">
    <property type="entry name" value="COLICIN V PRODUCTION PROTEIN"/>
    <property type="match status" value="1"/>
</dbReference>
<dbReference type="InterPro" id="IPR003825">
    <property type="entry name" value="Colicin-V_CvpA"/>
</dbReference>
<keyword evidence="2 5" id="KW-0812">Transmembrane</keyword>
<evidence type="ECO:0000256" key="5">
    <source>
        <dbReference type="SAM" id="Phobius"/>
    </source>
</evidence>